<dbReference type="Pfam" id="PF13710">
    <property type="entry name" value="ACT_5"/>
    <property type="match status" value="1"/>
</dbReference>
<name>A0A4P9VPA4_9GAMM</name>
<dbReference type="AlphaFoldDB" id="A0A4P9VPA4"/>
<gene>
    <name evidence="1" type="ORF">B9G39_15675</name>
</gene>
<dbReference type="EMBL" id="NDXW01000001">
    <property type="protein sequence ID" value="RDH44756.1"/>
    <property type="molecule type" value="Genomic_DNA"/>
</dbReference>
<evidence type="ECO:0008006" key="3">
    <source>
        <dbReference type="Google" id="ProtNLM"/>
    </source>
</evidence>
<comment type="caution">
    <text evidence="1">The sequence shown here is derived from an EMBL/GenBank/DDBJ whole genome shotgun (WGS) entry which is preliminary data.</text>
</comment>
<evidence type="ECO:0000313" key="1">
    <source>
        <dbReference type="EMBL" id="RDH44756.1"/>
    </source>
</evidence>
<proteinExistence type="predicted"/>
<evidence type="ECO:0000313" key="2">
    <source>
        <dbReference type="Proteomes" id="UP000257039"/>
    </source>
</evidence>
<dbReference type="SUPFAM" id="SSF55021">
    <property type="entry name" value="ACT-like"/>
    <property type="match status" value="1"/>
</dbReference>
<dbReference type="RefSeq" id="WP_027708453.1">
    <property type="nucleotide sequence ID" value="NZ_JAEVHG010000013.1"/>
</dbReference>
<keyword evidence="2" id="KW-1185">Reference proteome</keyword>
<sequence length="87" mass="10256">MPQFNLHLVARNTPGCLERILNTSRVRGFEIMNFSAKLDRNERYYQIDLAVNSQRSQQSLIMQLAKQYDIRELTPVKMKRMIRSVAI</sequence>
<protein>
    <recommendedName>
        <fullName evidence="3">Acetolactate synthase</fullName>
    </recommendedName>
</protein>
<dbReference type="InterPro" id="IPR045865">
    <property type="entry name" value="ACT-like_dom_sf"/>
</dbReference>
<dbReference type="Gene3D" id="3.30.70.260">
    <property type="match status" value="1"/>
</dbReference>
<organism evidence="1 2">
    <name type="scientific">Zooshikella ganghwensis</name>
    <dbReference type="NCBI Taxonomy" id="202772"/>
    <lineage>
        <taxon>Bacteria</taxon>
        <taxon>Pseudomonadati</taxon>
        <taxon>Pseudomonadota</taxon>
        <taxon>Gammaproteobacteria</taxon>
        <taxon>Oceanospirillales</taxon>
        <taxon>Zooshikellaceae</taxon>
        <taxon>Zooshikella</taxon>
    </lineage>
</organism>
<dbReference type="Proteomes" id="UP000257039">
    <property type="component" value="Unassembled WGS sequence"/>
</dbReference>
<accession>A0A4P9VPA4</accession>
<reference evidence="1 2" key="1">
    <citation type="submission" date="2017-04" db="EMBL/GenBank/DDBJ databases">
        <title>Draft genome sequence of Zooshikella ganghwensis VG4 isolated from Red Sea sediments.</title>
        <authorList>
            <person name="Rehman Z."/>
            <person name="Alam I."/>
            <person name="Kamau A."/>
            <person name="Bajic V."/>
            <person name="Leiknes T."/>
        </authorList>
    </citation>
    <scope>NUCLEOTIDE SEQUENCE [LARGE SCALE GENOMIC DNA]</scope>
    <source>
        <strain evidence="1 2">VG4</strain>
    </source>
</reference>